<sequence>MDIFQMGVYLMLGGVIPLFYAEWVGWPGNIIKKAEPPLYELEEAIERSFKYMISITLGMALFSTGMTMFVPWLGYVFWGITAIVLLWLRHGREQLKLKLQEARMKEAIAKGIEIGIKKANGELTPLINLFEGVVYPQSFNFLKILNVLCNKREVVPQCSGRYNSIGELYFNLSPEFDSNICYLIGERYDVREAYELLRFLKALQSVAFPAEELYLGDDGDVKALPEDFLYLRELLLRHGVSEIID</sequence>
<evidence type="ECO:0000313" key="2">
    <source>
        <dbReference type="EMBL" id="CAD5243551.1"/>
    </source>
</evidence>
<keyword evidence="1" id="KW-0812">Transmembrane</keyword>
<reference evidence="2 3" key="1">
    <citation type="submission" date="2020-09" db="EMBL/GenBank/DDBJ databases">
        <authorList>
            <person name="Courtine D."/>
        </authorList>
    </citation>
    <scope>NUCLEOTIDE SEQUENCE [LARGE SCALE GENOMIC DNA]</scope>
    <source>
        <strain evidence="2 3">IRI35c</strain>
    </source>
</reference>
<dbReference type="EMBL" id="LR881183">
    <property type="protein sequence ID" value="CAD5243551.1"/>
    <property type="molecule type" value="Genomic_DNA"/>
</dbReference>
<evidence type="ECO:0000256" key="1">
    <source>
        <dbReference type="SAM" id="Phobius"/>
    </source>
</evidence>
<evidence type="ECO:0000313" key="3">
    <source>
        <dbReference type="Proteomes" id="UP000516304"/>
    </source>
</evidence>
<organism evidence="2 3">
    <name type="scientific">Thermococcus camini</name>
    <dbReference type="NCBI Taxonomy" id="2016373"/>
    <lineage>
        <taxon>Archaea</taxon>
        <taxon>Methanobacteriati</taxon>
        <taxon>Methanobacteriota</taxon>
        <taxon>Thermococci</taxon>
        <taxon>Thermococcales</taxon>
        <taxon>Thermococcaceae</taxon>
        <taxon>Thermococcus</taxon>
    </lineage>
</organism>
<dbReference type="Proteomes" id="UP000516304">
    <property type="component" value="Chromosome TIRI35C"/>
</dbReference>
<name>A0A7G2D4V4_9EURY</name>
<dbReference type="KEGG" id="tcq:TIRI35C_0396"/>
<feature type="transmembrane region" description="Helical" evidence="1">
    <location>
        <begin position="6"/>
        <end position="28"/>
    </location>
</feature>
<keyword evidence="3" id="KW-1185">Reference proteome</keyword>
<keyword evidence="1" id="KW-0472">Membrane</keyword>
<proteinExistence type="predicted"/>
<protein>
    <submittedName>
        <fullName evidence="2">Uncharacterized protein</fullName>
    </submittedName>
</protein>
<accession>A0A7G2D4V4</accession>
<feature type="transmembrane region" description="Helical" evidence="1">
    <location>
        <begin position="72"/>
        <end position="88"/>
    </location>
</feature>
<dbReference type="AlphaFoldDB" id="A0A7G2D4V4"/>
<gene>
    <name evidence="2" type="ORF">TIRI35C_0396</name>
</gene>
<keyword evidence="1" id="KW-1133">Transmembrane helix</keyword>